<evidence type="ECO:0000256" key="1">
    <source>
        <dbReference type="SAM" id="SignalP"/>
    </source>
</evidence>
<accession>A0A372GDL4</accession>
<dbReference type="PANTHER" id="PTHR34853">
    <property type="match status" value="1"/>
</dbReference>
<evidence type="ECO:0000313" key="2">
    <source>
        <dbReference type="EMBL" id="RFS83481.1"/>
    </source>
</evidence>
<keyword evidence="1" id="KW-0732">Signal</keyword>
<dbReference type="Proteomes" id="UP000262882">
    <property type="component" value="Unassembled WGS sequence"/>
</dbReference>
<dbReference type="Gene3D" id="1.10.260.160">
    <property type="match status" value="1"/>
</dbReference>
<dbReference type="InterPro" id="IPR005152">
    <property type="entry name" value="Lipase_secreted"/>
</dbReference>
<gene>
    <name evidence="2" type="ORF">D0T12_20780</name>
</gene>
<name>A0A372GDL4_9ACTN</name>
<organism evidence="2 3">
    <name type="scientific">Actinomadura spongiicola</name>
    <dbReference type="NCBI Taxonomy" id="2303421"/>
    <lineage>
        <taxon>Bacteria</taxon>
        <taxon>Bacillati</taxon>
        <taxon>Actinomycetota</taxon>
        <taxon>Actinomycetes</taxon>
        <taxon>Streptosporangiales</taxon>
        <taxon>Thermomonosporaceae</taxon>
        <taxon>Actinomadura</taxon>
    </lineage>
</organism>
<proteinExistence type="predicted"/>
<feature type="signal peptide" evidence="1">
    <location>
        <begin position="1"/>
        <end position="29"/>
    </location>
</feature>
<sequence>MRTSTGARGRPLALAAAALIAAAMPAAWAVRAQAEPPPHAPPTAISVERAARGAIVSAEAVAGLTRDEVAEYLTQAGMNTAGVRHGLDAYRIVYRTIEPDSRPTTASGLVVLPRNDQRDLRVVAWEHGTMVTKAQAPSVQPQQRADAFFFGSAGYATVAPDYLGLGLGPGRHPYGDVGSEVTASIDLLRAARTFTAEKQRRLHRRVLVSGFSQGGAAAMGLGRALQRGEDGHYRLGAVAPVSGAYDVQHAQMPEALYGDSLNPKQTTLYFAYSLTALNRLHHFYDEPSEVFNEPYAATVEELFDGEHTYQEIGAALPATPRELLTPRFIEWASSPTGSLLGALRSNDTTCTDWTPRAPVRLYGATGDRDVTILNAEHCVEALRANGVKAPLTDFGDLLHGESKRAALPEILTWWDGLTP</sequence>
<dbReference type="EMBL" id="QVNQ01000006">
    <property type="protein sequence ID" value="RFS83481.1"/>
    <property type="molecule type" value="Genomic_DNA"/>
</dbReference>
<evidence type="ECO:0000313" key="3">
    <source>
        <dbReference type="Proteomes" id="UP000262882"/>
    </source>
</evidence>
<dbReference type="GO" id="GO:0016042">
    <property type="term" value="P:lipid catabolic process"/>
    <property type="evidence" value="ECO:0007669"/>
    <property type="project" value="InterPro"/>
</dbReference>
<dbReference type="InterPro" id="IPR029058">
    <property type="entry name" value="AB_hydrolase_fold"/>
</dbReference>
<dbReference type="PIRSF" id="PIRSF029171">
    <property type="entry name" value="Esterase_LipA"/>
    <property type="match status" value="1"/>
</dbReference>
<dbReference type="PANTHER" id="PTHR34853:SF1">
    <property type="entry name" value="LIPASE 5"/>
    <property type="match status" value="1"/>
</dbReference>
<dbReference type="OrthoDB" id="4857813at2"/>
<dbReference type="Gene3D" id="3.40.50.1820">
    <property type="entry name" value="alpha/beta hydrolase"/>
    <property type="match status" value="1"/>
</dbReference>
<protein>
    <recommendedName>
        <fullName evidence="4">Lipase</fullName>
    </recommendedName>
</protein>
<keyword evidence="3" id="KW-1185">Reference proteome</keyword>
<reference evidence="2 3" key="1">
    <citation type="submission" date="2018-08" db="EMBL/GenBank/DDBJ databases">
        <title>Actinomadura spongicola sp. nov., isolated from marine sponge Leucetta chagosensis.</title>
        <authorList>
            <person name="Li L."/>
            <person name="Lin H.W."/>
        </authorList>
    </citation>
    <scope>NUCLEOTIDE SEQUENCE [LARGE SCALE GENOMIC DNA]</scope>
    <source>
        <strain evidence="2 3">LHW52907</strain>
    </source>
</reference>
<evidence type="ECO:0008006" key="4">
    <source>
        <dbReference type="Google" id="ProtNLM"/>
    </source>
</evidence>
<comment type="caution">
    <text evidence="2">The sequence shown here is derived from an EMBL/GenBank/DDBJ whole genome shotgun (WGS) entry which is preliminary data.</text>
</comment>
<dbReference type="SUPFAM" id="SSF53474">
    <property type="entry name" value="alpha/beta-Hydrolases"/>
    <property type="match status" value="1"/>
</dbReference>
<dbReference type="AlphaFoldDB" id="A0A372GDL4"/>
<feature type="chain" id="PRO_5039232683" description="Lipase" evidence="1">
    <location>
        <begin position="30"/>
        <end position="419"/>
    </location>
</feature>
<dbReference type="GO" id="GO:0004806">
    <property type="term" value="F:triacylglycerol lipase activity"/>
    <property type="evidence" value="ECO:0007669"/>
    <property type="project" value="InterPro"/>
</dbReference>
<dbReference type="RefSeq" id="WP_117401312.1">
    <property type="nucleotide sequence ID" value="NZ_QVNQ01000006.1"/>
</dbReference>